<gene>
    <name evidence="2" type="ORF">TKK_005846</name>
</gene>
<dbReference type="Pfam" id="PF16543">
    <property type="entry name" value="DFRP_C"/>
    <property type="match status" value="1"/>
</dbReference>
<accession>A0ABD2X5N5</accession>
<protein>
    <recommendedName>
        <fullName evidence="1">ZC3H15/TMA46 family C-terminal domain-containing protein</fullName>
    </recommendedName>
</protein>
<name>A0ABD2X5N5_9HYME</name>
<keyword evidence="3" id="KW-1185">Reference proteome</keyword>
<feature type="domain" description="ZC3H15/TMA46 family C-terminal" evidence="1">
    <location>
        <begin position="6"/>
        <end position="80"/>
    </location>
</feature>
<dbReference type="InterPro" id="IPR032378">
    <property type="entry name" value="ZC3H15/TMA46_C"/>
</dbReference>
<proteinExistence type="predicted"/>
<comment type="caution">
    <text evidence="2">The sequence shown here is derived from an EMBL/GenBank/DDBJ whole genome shotgun (WGS) entry which is preliminary data.</text>
</comment>
<dbReference type="EMBL" id="JBJJXI010000050">
    <property type="protein sequence ID" value="KAL3400688.1"/>
    <property type="molecule type" value="Genomic_DNA"/>
</dbReference>
<organism evidence="2 3">
    <name type="scientific">Trichogramma kaykai</name>
    <dbReference type="NCBI Taxonomy" id="54128"/>
    <lineage>
        <taxon>Eukaryota</taxon>
        <taxon>Metazoa</taxon>
        <taxon>Ecdysozoa</taxon>
        <taxon>Arthropoda</taxon>
        <taxon>Hexapoda</taxon>
        <taxon>Insecta</taxon>
        <taxon>Pterygota</taxon>
        <taxon>Neoptera</taxon>
        <taxon>Endopterygota</taxon>
        <taxon>Hymenoptera</taxon>
        <taxon>Apocrita</taxon>
        <taxon>Proctotrupomorpha</taxon>
        <taxon>Chalcidoidea</taxon>
        <taxon>Trichogrammatidae</taxon>
        <taxon>Trichogramma</taxon>
    </lineage>
</organism>
<reference evidence="2 3" key="1">
    <citation type="journal article" date="2024" name="bioRxiv">
        <title>A reference genome for Trichogramma kaykai: A tiny desert-dwelling parasitoid wasp with competing sex-ratio distorters.</title>
        <authorList>
            <person name="Culotta J."/>
            <person name="Lindsey A.R."/>
        </authorList>
    </citation>
    <scope>NUCLEOTIDE SEQUENCE [LARGE SCALE GENOMIC DNA]</scope>
    <source>
        <strain evidence="2 3">KSX58</strain>
    </source>
</reference>
<dbReference type="AlphaFoldDB" id="A0ABD2X5N5"/>
<dbReference type="Gene3D" id="6.20.400.10">
    <property type="match status" value="1"/>
</dbReference>
<sequence>MIIFFQTKITLETSIAWKNRKLKEQQQKAVKDEEKKRSNYKAGRQVGISERAMFFDNTELAAGDVADDGNEAIANYDFEREEESVEYRKLDLNHLVLEASQVDNTAMND</sequence>
<evidence type="ECO:0000259" key="1">
    <source>
        <dbReference type="Pfam" id="PF16543"/>
    </source>
</evidence>
<evidence type="ECO:0000313" key="2">
    <source>
        <dbReference type="EMBL" id="KAL3400688.1"/>
    </source>
</evidence>
<evidence type="ECO:0000313" key="3">
    <source>
        <dbReference type="Proteomes" id="UP001627154"/>
    </source>
</evidence>
<dbReference type="Proteomes" id="UP001627154">
    <property type="component" value="Unassembled WGS sequence"/>
</dbReference>